<organism evidence="3 4">
    <name type="scientific">Pneumocystis wakefieldiae</name>
    <dbReference type="NCBI Taxonomy" id="38082"/>
    <lineage>
        <taxon>Eukaryota</taxon>
        <taxon>Fungi</taxon>
        <taxon>Dikarya</taxon>
        <taxon>Ascomycota</taxon>
        <taxon>Taphrinomycotina</taxon>
        <taxon>Pneumocystomycetes</taxon>
        <taxon>Pneumocystaceae</taxon>
        <taxon>Pneumocystis</taxon>
    </lineage>
</organism>
<dbReference type="PANTHER" id="PTHR13395">
    <property type="entry name" value="SISTER CHROMATID COHESION PROTEIN DCC1-RELATED"/>
    <property type="match status" value="1"/>
</dbReference>
<dbReference type="Proteomes" id="UP000663699">
    <property type="component" value="Chromosome 9"/>
</dbReference>
<gene>
    <name evidence="3" type="ORF">MERGE_003087</name>
</gene>
<dbReference type="GO" id="GO:0006260">
    <property type="term" value="P:DNA replication"/>
    <property type="evidence" value="ECO:0007669"/>
    <property type="project" value="UniProtKB-KW"/>
</dbReference>
<keyword evidence="4" id="KW-1185">Reference proteome</keyword>
<evidence type="ECO:0000256" key="1">
    <source>
        <dbReference type="ARBA" id="ARBA00007017"/>
    </source>
</evidence>
<comment type="similarity">
    <text evidence="1">Belongs to the DCC1 family.</text>
</comment>
<dbReference type="OrthoDB" id="276989at2759"/>
<evidence type="ECO:0008006" key="5">
    <source>
        <dbReference type="Google" id="ProtNLM"/>
    </source>
</evidence>
<accession>A0A899FPS4</accession>
<dbReference type="GO" id="GO:0031390">
    <property type="term" value="C:Ctf18 RFC-like complex"/>
    <property type="evidence" value="ECO:0007669"/>
    <property type="project" value="InterPro"/>
</dbReference>
<reference evidence="3" key="1">
    <citation type="submission" date="2020-06" db="EMBL/GenBank/DDBJ databases">
        <title>Genomes of multiple members of Pneumocystis genus reveal paths to human pathogen Pneumocystis jirovecii.</title>
        <authorList>
            <person name="Cisse O.H."/>
            <person name="Ma L."/>
            <person name="Dekker J."/>
            <person name="Khil P."/>
            <person name="Jo J."/>
            <person name="Brenchley J."/>
            <person name="Blair R."/>
            <person name="Pahar B."/>
            <person name="Chabe M."/>
            <person name="Van Rompay K.A."/>
            <person name="Keesler R."/>
            <person name="Sukura A."/>
            <person name="Hirsch V."/>
            <person name="Kutty G."/>
            <person name="Liu Y."/>
            <person name="Peng L."/>
            <person name="Chen J."/>
            <person name="Song J."/>
            <person name="Weissenbacher-Lang C."/>
            <person name="Xu J."/>
            <person name="Upham N.S."/>
            <person name="Stajich J.E."/>
            <person name="Cuomo C.A."/>
            <person name="Cushion M.T."/>
            <person name="Kovacs J.A."/>
        </authorList>
    </citation>
    <scope>NUCLEOTIDE SEQUENCE</scope>
    <source>
        <strain evidence="3">2A</strain>
    </source>
</reference>
<evidence type="ECO:0000313" key="3">
    <source>
        <dbReference type="EMBL" id="QSL65950.1"/>
    </source>
</evidence>
<keyword evidence="2" id="KW-0235">DNA replication</keyword>
<evidence type="ECO:0000313" key="4">
    <source>
        <dbReference type="Proteomes" id="UP000663699"/>
    </source>
</evidence>
<dbReference type="Pfam" id="PF09724">
    <property type="entry name" value="Dcc1"/>
    <property type="match status" value="1"/>
</dbReference>
<dbReference type="PANTHER" id="PTHR13395:SF6">
    <property type="entry name" value="SISTER CHROMATID COHESION PROTEIN DCC1"/>
    <property type="match status" value="1"/>
</dbReference>
<dbReference type="GO" id="GO:0000785">
    <property type="term" value="C:chromatin"/>
    <property type="evidence" value="ECO:0007669"/>
    <property type="project" value="TreeGrafter"/>
</dbReference>
<name>A0A899FPS4_9ASCO</name>
<proteinExistence type="inferred from homology"/>
<dbReference type="InterPro" id="IPR019128">
    <property type="entry name" value="Dcc1"/>
</dbReference>
<dbReference type="GO" id="GO:0034088">
    <property type="term" value="P:maintenance of mitotic sister chromatid cohesion"/>
    <property type="evidence" value="ECO:0007669"/>
    <property type="project" value="TreeGrafter"/>
</dbReference>
<dbReference type="EMBL" id="CP054540">
    <property type="protein sequence ID" value="QSL65950.1"/>
    <property type="molecule type" value="Genomic_DNA"/>
</dbReference>
<evidence type="ECO:0000256" key="2">
    <source>
        <dbReference type="ARBA" id="ARBA00022705"/>
    </source>
</evidence>
<dbReference type="GO" id="GO:0000775">
    <property type="term" value="C:chromosome, centromeric region"/>
    <property type="evidence" value="ECO:0007669"/>
    <property type="project" value="TreeGrafter"/>
</dbReference>
<protein>
    <recommendedName>
        <fullName evidence="5">Sister chromatid cohesion protein DCC1</fullName>
    </recommendedName>
</protein>
<sequence length="358" mass="41503">MAENDLFEENIELRYPELENEDITDRIFLMEVPEDICQFLSAQKPGYLTLKPSYDRDNTVLCTPSKTYLLRNVTQTNSLLLFQKENDGFSLLKDAKSYLEIVSTPVRINLTHLAYVYDGYNLDVPDTAQLYTPFQVKRRIPASDEEIENAFVHSMCLFINGYLRQLSFDYAFHIVQLILAYAQEEDVPLDALNFNSLMLNIGSDEREDVVELVLRRFSTRKTEPYAIDGRAVAQWIGIHLLSKHKSASIPSDKFIEKWKSTIPEPFAACAELSLLEGQYLVVEPSMIQYFPEDTLPMDPAMRFRELFLIRPKWNLSDILPYIRGLATDESKVDALLRKFTRKQTLNQQTIVTSRNTWR</sequence>
<dbReference type="AlphaFoldDB" id="A0A899FPS4"/>